<proteinExistence type="predicted"/>
<accession>A0AAU9AZS9</accession>
<sequence>MTIYGDFQSSIAAADKLLDMYVELRRLRGLGQRGALSAANNDLLWLPRSAVVASLSALDAYVHSVVYDRLPHALRLSPIPQSLCDAMSSILPIKNADGFRNAAPIIASADSLAELSRLLKEKTLVFVSYQAPEKIIAAYDLIGQNNIFDRVSAMWPGPATSVDDIKRYLANYVKRRNQIAHEGDLEHGGNERSMQPIYAQGCKEFVVNLTSRLNRVVYGI</sequence>
<evidence type="ECO:0000313" key="2">
    <source>
        <dbReference type="Proteomes" id="UP000218824"/>
    </source>
</evidence>
<gene>
    <name evidence="1" type="ORF">LEN_4467</name>
</gene>
<name>A0AAU9AZS9_LYSEN</name>
<evidence type="ECO:0008006" key="3">
    <source>
        <dbReference type="Google" id="ProtNLM"/>
    </source>
</evidence>
<protein>
    <recommendedName>
        <fullName evidence="3">RiboL-PSP-HEPN domain-containing protein</fullName>
    </recommendedName>
</protein>
<dbReference type="Proteomes" id="UP000218824">
    <property type="component" value="Chromosome"/>
</dbReference>
<evidence type="ECO:0000313" key="1">
    <source>
        <dbReference type="EMBL" id="BAV99954.1"/>
    </source>
</evidence>
<dbReference type="GeneID" id="83066742"/>
<dbReference type="EMBL" id="AP014940">
    <property type="protein sequence ID" value="BAV99954.1"/>
    <property type="molecule type" value="Genomic_DNA"/>
</dbReference>
<dbReference type="KEGG" id="lem:LEN_4467"/>
<dbReference type="RefSeq" id="WP_145960206.1">
    <property type="nucleotide sequence ID" value="NZ_AP014940.1"/>
</dbReference>
<organism evidence="1 2">
    <name type="scientific">Lysobacter enzymogenes</name>
    <dbReference type="NCBI Taxonomy" id="69"/>
    <lineage>
        <taxon>Bacteria</taxon>
        <taxon>Pseudomonadati</taxon>
        <taxon>Pseudomonadota</taxon>
        <taxon>Gammaproteobacteria</taxon>
        <taxon>Lysobacterales</taxon>
        <taxon>Lysobacteraceae</taxon>
        <taxon>Lysobacter</taxon>
    </lineage>
</organism>
<reference evidence="1 2" key="1">
    <citation type="journal article" date="2017" name="DNA Res.">
        <title>Complete genome sequence and expression profile of the commercial lytic enzyme producer Lysobacter enzymogenes M497-1.</title>
        <authorList>
            <person name="Takami H."/>
            <person name="Toyoda A."/>
            <person name="Uchiyama I."/>
            <person name="Itoh T."/>
            <person name="Takaki Y."/>
            <person name="Arai W."/>
            <person name="Nishi S."/>
            <person name="Kawai M."/>
            <person name="Shinya K."/>
            <person name="Ikeda H."/>
        </authorList>
    </citation>
    <scope>NUCLEOTIDE SEQUENCE [LARGE SCALE GENOMIC DNA]</scope>
    <source>
        <strain evidence="1 2">M497-1</strain>
    </source>
</reference>
<dbReference type="AlphaFoldDB" id="A0AAU9AZS9"/>